<dbReference type="GO" id="GO:0006813">
    <property type="term" value="P:potassium ion transport"/>
    <property type="evidence" value="ECO:0007669"/>
    <property type="project" value="InterPro"/>
</dbReference>
<evidence type="ECO:0000259" key="4">
    <source>
        <dbReference type="PROSITE" id="PS51202"/>
    </source>
</evidence>
<evidence type="ECO:0000256" key="1">
    <source>
        <dbReference type="ARBA" id="ARBA00004651"/>
    </source>
</evidence>
<evidence type="ECO:0000313" key="6">
    <source>
        <dbReference type="Proteomes" id="UP000571017"/>
    </source>
</evidence>
<keyword evidence="2" id="KW-0472">Membrane</keyword>
<reference evidence="5 6" key="1">
    <citation type="journal article" date="2004" name="Extremophiles">
        <title>Halobacillus locisalis sp. nov., a halophilic bacterium isolated from a marine solar saltern of the Yellow Sea in Korea.</title>
        <authorList>
            <person name="Yoon J.H."/>
            <person name="Kang K.H."/>
            <person name="Oh T.K."/>
            <person name="Park Y.H."/>
        </authorList>
    </citation>
    <scope>NUCLEOTIDE SEQUENCE [LARGE SCALE GENOMIC DNA]</scope>
    <source>
        <strain evidence="5 6">KCTC 3788</strain>
    </source>
</reference>
<comment type="caution">
    <text evidence="5">The sequence shown here is derived from an EMBL/GenBank/DDBJ whole genome shotgun (WGS) entry which is preliminary data.</text>
</comment>
<accession>A0A838CX32</accession>
<feature type="transmembrane region" description="Helical" evidence="2">
    <location>
        <begin position="7"/>
        <end position="26"/>
    </location>
</feature>
<dbReference type="Pfam" id="PF07885">
    <property type="entry name" value="Ion_trans_2"/>
    <property type="match status" value="1"/>
</dbReference>
<feature type="domain" description="RCK C-terminal" evidence="4">
    <location>
        <begin position="247"/>
        <end position="329"/>
    </location>
</feature>
<name>A0A838CX32_9BACI</name>
<dbReference type="InterPro" id="IPR036721">
    <property type="entry name" value="RCK_C_sf"/>
</dbReference>
<dbReference type="PROSITE" id="PS51202">
    <property type="entry name" value="RCK_C"/>
    <property type="match status" value="1"/>
</dbReference>
<dbReference type="PANTHER" id="PTHR43833">
    <property type="entry name" value="POTASSIUM CHANNEL PROTEIN 2-RELATED-RELATED"/>
    <property type="match status" value="1"/>
</dbReference>
<feature type="transmembrane region" description="Helical" evidence="2">
    <location>
        <begin position="32"/>
        <end position="50"/>
    </location>
</feature>
<dbReference type="RefSeq" id="WP_181473501.1">
    <property type="nucleotide sequence ID" value="NZ_JACEFG010000003.1"/>
</dbReference>
<keyword evidence="5" id="KW-0813">Transport</keyword>
<dbReference type="Gene3D" id="3.30.70.1450">
    <property type="entry name" value="Regulator of K+ conductance, C-terminal domain"/>
    <property type="match status" value="1"/>
</dbReference>
<sequence length="329" mass="37406">MYQNHKQLYQFTGIVFLLILIITFGFMFIEKITFFDSLWMTVVSILAVGYGDLVPKHTSGKIFALILIPIAMGFTTYMLTYLAASMIEGRLSKKWERKKRMKRIKKMENHYIICGYEQVGEQVLEELRNHNYDIVIIESHEGNTHRIPEDATYLLGDAKQNEVLEEAGVSRAHGLVATTSNDSTNVFITLSAKGINPDLKVISRAENAESEDKLKRAGADEVVNPSNLGGRRMALSLIKPVSMRYVDSIIHAESNRYQFEEYHVGEISPYVDQRTNEINWREDYGVTLLGIQRDDCFISNPSKEESISEGDILILFGDKEDLQSFLTAS</sequence>
<keyword evidence="2" id="KW-1133">Transmembrane helix</keyword>
<organism evidence="5 6">
    <name type="scientific">Halobacillus locisalis</name>
    <dbReference type="NCBI Taxonomy" id="220753"/>
    <lineage>
        <taxon>Bacteria</taxon>
        <taxon>Bacillati</taxon>
        <taxon>Bacillota</taxon>
        <taxon>Bacilli</taxon>
        <taxon>Bacillales</taxon>
        <taxon>Bacillaceae</taxon>
        <taxon>Halobacillus</taxon>
    </lineage>
</organism>
<dbReference type="PANTHER" id="PTHR43833:SF9">
    <property type="entry name" value="POTASSIUM CHANNEL PROTEIN YUGO-RELATED"/>
    <property type="match status" value="1"/>
</dbReference>
<keyword evidence="5" id="KW-0406">Ion transport</keyword>
<dbReference type="AlphaFoldDB" id="A0A838CX32"/>
<keyword evidence="6" id="KW-1185">Reference proteome</keyword>
<dbReference type="Pfam" id="PF02080">
    <property type="entry name" value="TrkA_C"/>
    <property type="match status" value="1"/>
</dbReference>
<dbReference type="SUPFAM" id="SSF116726">
    <property type="entry name" value="TrkA C-terminal domain-like"/>
    <property type="match status" value="1"/>
</dbReference>
<dbReference type="Gene3D" id="1.10.287.70">
    <property type="match status" value="1"/>
</dbReference>
<dbReference type="InterPro" id="IPR050721">
    <property type="entry name" value="Trk_Ktr_HKT_K-transport"/>
</dbReference>
<dbReference type="Pfam" id="PF02254">
    <property type="entry name" value="TrkA_N"/>
    <property type="match status" value="1"/>
</dbReference>
<dbReference type="Proteomes" id="UP000571017">
    <property type="component" value="Unassembled WGS sequence"/>
</dbReference>
<dbReference type="Gene3D" id="3.40.50.720">
    <property type="entry name" value="NAD(P)-binding Rossmann-like Domain"/>
    <property type="match status" value="1"/>
</dbReference>
<feature type="transmembrane region" description="Helical" evidence="2">
    <location>
        <begin position="62"/>
        <end position="84"/>
    </location>
</feature>
<comment type="subcellular location">
    <subcellularLocation>
        <location evidence="1">Cell membrane</location>
        <topology evidence="1">Multi-pass membrane protein</topology>
    </subcellularLocation>
</comment>
<keyword evidence="2" id="KW-0812">Transmembrane</keyword>
<evidence type="ECO:0000313" key="5">
    <source>
        <dbReference type="EMBL" id="MBA2176483.1"/>
    </source>
</evidence>
<keyword evidence="5" id="KW-0407">Ion channel</keyword>
<dbReference type="EMBL" id="JACEFG010000003">
    <property type="protein sequence ID" value="MBA2176483.1"/>
    <property type="molecule type" value="Genomic_DNA"/>
</dbReference>
<dbReference type="SUPFAM" id="SSF81324">
    <property type="entry name" value="Voltage-gated potassium channels"/>
    <property type="match status" value="1"/>
</dbReference>
<dbReference type="InterPro" id="IPR003148">
    <property type="entry name" value="RCK_N"/>
</dbReference>
<protein>
    <submittedName>
        <fullName evidence="5">Potassium channel protein</fullName>
    </submittedName>
</protein>
<dbReference type="GO" id="GO:0008324">
    <property type="term" value="F:monoatomic cation transmembrane transporter activity"/>
    <property type="evidence" value="ECO:0007669"/>
    <property type="project" value="InterPro"/>
</dbReference>
<dbReference type="InterPro" id="IPR013099">
    <property type="entry name" value="K_chnl_dom"/>
</dbReference>
<dbReference type="InterPro" id="IPR036291">
    <property type="entry name" value="NAD(P)-bd_dom_sf"/>
</dbReference>
<gene>
    <name evidence="5" type="ORF">H0266_16410</name>
</gene>
<dbReference type="GO" id="GO:0005886">
    <property type="term" value="C:plasma membrane"/>
    <property type="evidence" value="ECO:0007669"/>
    <property type="project" value="UniProtKB-SubCell"/>
</dbReference>
<dbReference type="SUPFAM" id="SSF51735">
    <property type="entry name" value="NAD(P)-binding Rossmann-fold domains"/>
    <property type="match status" value="1"/>
</dbReference>
<dbReference type="PROSITE" id="PS51201">
    <property type="entry name" value="RCK_N"/>
    <property type="match status" value="1"/>
</dbReference>
<dbReference type="InterPro" id="IPR006037">
    <property type="entry name" value="RCK_C"/>
</dbReference>
<evidence type="ECO:0000259" key="3">
    <source>
        <dbReference type="PROSITE" id="PS51201"/>
    </source>
</evidence>
<evidence type="ECO:0000256" key="2">
    <source>
        <dbReference type="SAM" id="Phobius"/>
    </source>
</evidence>
<feature type="domain" description="RCK N-terminal" evidence="3">
    <location>
        <begin position="108"/>
        <end position="224"/>
    </location>
</feature>
<proteinExistence type="predicted"/>